<feature type="compositionally biased region" description="Basic and acidic residues" evidence="1">
    <location>
        <begin position="20"/>
        <end position="29"/>
    </location>
</feature>
<evidence type="ECO:0000256" key="1">
    <source>
        <dbReference type="SAM" id="MobiDB-lite"/>
    </source>
</evidence>
<dbReference type="Proteomes" id="UP001056436">
    <property type="component" value="Unassembled WGS sequence"/>
</dbReference>
<dbReference type="OrthoDB" id="4803824at2759"/>
<feature type="region of interest" description="Disordered" evidence="1">
    <location>
        <begin position="20"/>
        <end position="41"/>
    </location>
</feature>
<proteinExistence type="predicted"/>
<feature type="compositionally biased region" description="Low complexity" evidence="1">
    <location>
        <begin position="86"/>
        <end position="108"/>
    </location>
</feature>
<organism evidence="2 3">
    <name type="scientific">Colletotrichum abscissum</name>
    <dbReference type="NCBI Taxonomy" id="1671311"/>
    <lineage>
        <taxon>Eukaryota</taxon>
        <taxon>Fungi</taxon>
        <taxon>Dikarya</taxon>
        <taxon>Ascomycota</taxon>
        <taxon>Pezizomycotina</taxon>
        <taxon>Sordariomycetes</taxon>
        <taxon>Hypocreomycetidae</taxon>
        <taxon>Glomerellales</taxon>
        <taxon>Glomerellaceae</taxon>
        <taxon>Colletotrichum</taxon>
        <taxon>Colletotrichum acutatum species complex</taxon>
    </lineage>
</organism>
<reference evidence="2" key="1">
    <citation type="submission" date="2019-01" db="EMBL/GenBank/DDBJ databases">
        <title>Colletotrichum abscissum LGMF1257.</title>
        <authorList>
            <person name="Baroncelli R."/>
        </authorList>
    </citation>
    <scope>NUCLEOTIDE SEQUENCE</scope>
    <source>
        <strain evidence="2">Ca142</strain>
    </source>
</reference>
<protein>
    <submittedName>
        <fullName evidence="2">Uncharacterized protein</fullName>
    </submittedName>
</protein>
<evidence type="ECO:0000313" key="3">
    <source>
        <dbReference type="Proteomes" id="UP001056436"/>
    </source>
</evidence>
<dbReference type="EMBL" id="SDAQ01000041">
    <property type="protein sequence ID" value="KAI3550745.1"/>
    <property type="molecule type" value="Genomic_DNA"/>
</dbReference>
<keyword evidence="3" id="KW-1185">Reference proteome</keyword>
<gene>
    <name evidence="2" type="ORF">CABS02_07544</name>
</gene>
<feature type="region of interest" description="Disordered" evidence="1">
    <location>
        <begin position="221"/>
        <end position="260"/>
    </location>
</feature>
<sequence>MDQNEKLTTLTLAKILERLNRKDTGHPGEDEIQNQGDQIRGNSTTVRHWIETSVRNGMNDSAPLAFMGPFGGDGAAPASIPAGRASSSQTTTPPRPSLRPSSPSQLRPGTFPILLGRVEFSLIKLSELSGLVPQHPIYNSISSDDTAIPCATFFPKIHYFKSRRPDRGPPALGDEFLISAALVAPSGRPVQNPMVAALSSGQQAPLKARLQMDKNRRASVVKMTSREKPLKSSSPLIPSALRSVNFPPPSLESTTDESSSDELIITNRGHSSSQVHQTQSSMRMNIDSSFSHLAPPMSPNELFNAFSSMNTFAANNPPPSLPPNDLLANPGPAWNLDLLQSPQLGHILPPPAEIAVRVGNARTLAHNGYRGPFDIGRLTCLVDPYTGEPNPIAETRPDAHGNMVTYDIHTNEAILDVEPCETGTAQWGKKGEFTGFTESSAASWVEETKDQRFKPNAKDAWMGARLGEGTQSVMAHDYDVPAAIPNTGPTPSWVKEANDILGIPNQDDEDQPGLFEYCDLNFDE</sequence>
<feature type="region of interest" description="Disordered" evidence="1">
    <location>
        <begin position="75"/>
        <end position="108"/>
    </location>
</feature>
<comment type="caution">
    <text evidence="2">The sequence shown here is derived from an EMBL/GenBank/DDBJ whole genome shotgun (WGS) entry which is preliminary data.</text>
</comment>
<evidence type="ECO:0000313" key="2">
    <source>
        <dbReference type="EMBL" id="KAI3550745.1"/>
    </source>
</evidence>
<accession>A0A9P9XDV2</accession>
<name>A0A9P9XDV2_9PEZI</name>
<dbReference type="AlphaFoldDB" id="A0A9P9XDV2"/>